<dbReference type="PANTHER" id="PTHR33048">
    <property type="entry name" value="PTH11-LIKE INTEGRAL MEMBRANE PROTEIN (AFU_ORTHOLOGUE AFUA_5G11245)"/>
    <property type="match status" value="1"/>
</dbReference>
<feature type="transmembrane region" description="Helical" evidence="7">
    <location>
        <begin position="63"/>
        <end position="86"/>
    </location>
</feature>
<dbReference type="OrthoDB" id="5401779at2759"/>
<feature type="transmembrane region" description="Helical" evidence="7">
    <location>
        <begin position="219"/>
        <end position="241"/>
    </location>
</feature>
<dbReference type="EMBL" id="ML996102">
    <property type="protein sequence ID" value="KAF2740037.1"/>
    <property type="molecule type" value="Genomic_DNA"/>
</dbReference>
<feature type="transmembrane region" description="Helical" evidence="7">
    <location>
        <begin position="29"/>
        <end position="51"/>
    </location>
</feature>
<keyword evidence="3 7" id="KW-1133">Transmembrane helix</keyword>
<evidence type="ECO:0000256" key="4">
    <source>
        <dbReference type="ARBA" id="ARBA00023136"/>
    </source>
</evidence>
<evidence type="ECO:0000313" key="9">
    <source>
        <dbReference type="EMBL" id="KAF2740037.1"/>
    </source>
</evidence>
<dbReference type="Proteomes" id="UP000799444">
    <property type="component" value="Unassembled WGS sequence"/>
</dbReference>
<feature type="transmembrane region" description="Helical" evidence="7">
    <location>
        <begin position="182"/>
        <end position="203"/>
    </location>
</feature>
<dbReference type="AlphaFoldDB" id="A0A9P4V4Y0"/>
<dbReference type="GO" id="GO:0016020">
    <property type="term" value="C:membrane"/>
    <property type="evidence" value="ECO:0007669"/>
    <property type="project" value="UniProtKB-SubCell"/>
</dbReference>
<comment type="similarity">
    <text evidence="5">Belongs to the SAT4 family.</text>
</comment>
<proteinExistence type="inferred from homology"/>
<protein>
    <recommendedName>
        <fullName evidence="8">Rhodopsin domain-containing protein</fullName>
    </recommendedName>
</protein>
<keyword evidence="10" id="KW-1185">Reference proteome</keyword>
<evidence type="ECO:0000256" key="3">
    <source>
        <dbReference type="ARBA" id="ARBA00022989"/>
    </source>
</evidence>
<evidence type="ECO:0000256" key="5">
    <source>
        <dbReference type="ARBA" id="ARBA00038359"/>
    </source>
</evidence>
<evidence type="ECO:0000259" key="8">
    <source>
        <dbReference type="Pfam" id="PF20684"/>
    </source>
</evidence>
<gene>
    <name evidence="9" type="ORF">EJ04DRAFT_559494</name>
</gene>
<dbReference type="PANTHER" id="PTHR33048:SF129">
    <property type="entry name" value="INTEGRAL MEMBRANE PROTEIN-RELATED"/>
    <property type="match status" value="1"/>
</dbReference>
<dbReference type="InterPro" id="IPR052337">
    <property type="entry name" value="SAT4-like"/>
</dbReference>
<evidence type="ECO:0000256" key="1">
    <source>
        <dbReference type="ARBA" id="ARBA00004141"/>
    </source>
</evidence>
<comment type="caution">
    <text evidence="9">The sequence shown here is derived from an EMBL/GenBank/DDBJ whole genome shotgun (WGS) entry which is preliminary data.</text>
</comment>
<accession>A0A9P4V4Y0</accession>
<feature type="domain" description="Rhodopsin" evidence="8">
    <location>
        <begin position="47"/>
        <end position="282"/>
    </location>
</feature>
<keyword evidence="4 7" id="KW-0472">Membrane</keyword>
<evidence type="ECO:0000313" key="10">
    <source>
        <dbReference type="Proteomes" id="UP000799444"/>
    </source>
</evidence>
<feature type="transmembrane region" description="Helical" evidence="7">
    <location>
        <begin position="268"/>
        <end position="290"/>
    </location>
</feature>
<keyword evidence="2 7" id="KW-0812">Transmembrane</keyword>
<sequence length="417" mass="46315">MAGIKYATAEEMASWPPPNFDNPESRGGLVIALTAPTLALAVIFTGARFYGKGVLRQALWYDDWIMLVATVMSIPVSAIAMASLHYGLGLHLWDQKSEWAQTYGKMAFAADILFPLSCSLTKISLCLTYLRLFPSKVDKIFCYTLSIFVSLYTIVCIFLMLFQCTPIRGYWDVSAKLKCINIRATLVSVAALNSLSDFLVFLWPAKPLWSLQLPLKQRVGLILIFAVGCTVCVAGICRMYYLEVYFESYDILWEASIIYGVMSVEMNLGIICGCLSGVKPVLAVVFPRFFGSSYKTQTPRTRLTYGRGTQPETFAFQPLSEASNMNKSRERKDEVGIAIEDLKDRRNFAWASSSGNIGPEVPQGAIAVNQVISVHQEVRDDRDRKSDNGGISPRSGGKGDAESEEWILDDLAERGSR</sequence>
<name>A0A9P4V4Y0_9PLEO</name>
<feature type="region of interest" description="Disordered" evidence="6">
    <location>
        <begin position="376"/>
        <end position="417"/>
    </location>
</feature>
<reference evidence="9" key="1">
    <citation type="journal article" date="2020" name="Stud. Mycol.">
        <title>101 Dothideomycetes genomes: a test case for predicting lifestyles and emergence of pathogens.</title>
        <authorList>
            <person name="Haridas S."/>
            <person name="Albert R."/>
            <person name="Binder M."/>
            <person name="Bloem J."/>
            <person name="Labutti K."/>
            <person name="Salamov A."/>
            <person name="Andreopoulos B."/>
            <person name="Baker S."/>
            <person name="Barry K."/>
            <person name="Bills G."/>
            <person name="Bluhm B."/>
            <person name="Cannon C."/>
            <person name="Castanera R."/>
            <person name="Culley D."/>
            <person name="Daum C."/>
            <person name="Ezra D."/>
            <person name="Gonzalez J."/>
            <person name="Henrissat B."/>
            <person name="Kuo A."/>
            <person name="Liang C."/>
            <person name="Lipzen A."/>
            <person name="Lutzoni F."/>
            <person name="Magnuson J."/>
            <person name="Mondo S."/>
            <person name="Nolan M."/>
            <person name="Ohm R."/>
            <person name="Pangilinan J."/>
            <person name="Park H.-J."/>
            <person name="Ramirez L."/>
            <person name="Alfaro M."/>
            <person name="Sun H."/>
            <person name="Tritt A."/>
            <person name="Yoshinaga Y."/>
            <person name="Zwiers L.-H."/>
            <person name="Turgeon B."/>
            <person name="Goodwin S."/>
            <person name="Spatafora J."/>
            <person name="Crous P."/>
            <person name="Grigoriev I."/>
        </authorList>
    </citation>
    <scope>NUCLEOTIDE SEQUENCE</scope>
    <source>
        <strain evidence="9">CBS 125425</strain>
    </source>
</reference>
<evidence type="ECO:0000256" key="2">
    <source>
        <dbReference type="ARBA" id="ARBA00022692"/>
    </source>
</evidence>
<comment type="subcellular location">
    <subcellularLocation>
        <location evidence="1">Membrane</location>
        <topology evidence="1">Multi-pass membrane protein</topology>
    </subcellularLocation>
</comment>
<evidence type="ECO:0000256" key="6">
    <source>
        <dbReference type="SAM" id="MobiDB-lite"/>
    </source>
</evidence>
<evidence type="ECO:0000256" key="7">
    <source>
        <dbReference type="SAM" id="Phobius"/>
    </source>
</evidence>
<organism evidence="9 10">
    <name type="scientific">Polyplosphaeria fusca</name>
    <dbReference type="NCBI Taxonomy" id="682080"/>
    <lineage>
        <taxon>Eukaryota</taxon>
        <taxon>Fungi</taxon>
        <taxon>Dikarya</taxon>
        <taxon>Ascomycota</taxon>
        <taxon>Pezizomycotina</taxon>
        <taxon>Dothideomycetes</taxon>
        <taxon>Pleosporomycetidae</taxon>
        <taxon>Pleosporales</taxon>
        <taxon>Tetraplosphaeriaceae</taxon>
        <taxon>Polyplosphaeria</taxon>
    </lineage>
</organism>
<feature type="compositionally biased region" description="Basic and acidic residues" evidence="6">
    <location>
        <begin position="376"/>
        <end position="387"/>
    </location>
</feature>
<feature type="transmembrane region" description="Helical" evidence="7">
    <location>
        <begin position="140"/>
        <end position="162"/>
    </location>
</feature>
<dbReference type="InterPro" id="IPR049326">
    <property type="entry name" value="Rhodopsin_dom_fungi"/>
</dbReference>
<dbReference type="Pfam" id="PF20684">
    <property type="entry name" value="Fung_rhodopsin"/>
    <property type="match status" value="1"/>
</dbReference>